<keyword evidence="9" id="KW-1185">Reference proteome</keyword>
<reference evidence="8 9" key="1">
    <citation type="journal article" date="2018" name="Sci. Rep.">
        <title>Genomic signatures of local adaptation to the degree of environmental predictability in rotifers.</title>
        <authorList>
            <person name="Franch-Gras L."/>
            <person name="Hahn C."/>
            <person name="Garcia-Roger E.M."/>
            <person name="Carmona M.J."/>
            <person name="Serra M."/>
            <person name="Gomez A."/>
        </authorList>
    </citation>
    <scope>NUCLEOTIDE SEQUENCE [LARGE SCALE GENOMIC DNA]</scope>
    <source>
        <strain evidence="8">HYR1</strain>
    </source>
</reference>
<gene>
    <name evidence="8" type="ORF">BpHYR1_013982</name>
</gene>
<dbReference type="SUPFAM" id="SSF158457">
    <property type="entry name" value="Orange domain-like"/>
    <property type="match status" value="1"/>
</dbReference>
<dbReference type="FunFam" id="4.10.280.10:FF:000009">
    <property type="entry name" value="Transcription factor HES-1"/>
    <property type="match status" value="1"/>
</dbReference>
<dbReference type="InterPro" id="IPR050370">
    <property type="entry name" value="HES_HEY"/>
</dbReference>
<accession>A0A3M7SSY5</accession>
<evidence type="ECO:0000313" key="8">
    <source>
        <dbReference type="EMBL" id="RNA38727.1"/>
    </source>
</evidence>
<evidence type="ECO:0000313" key="9">
    <source>
        <dbReference type="Proteomes" id="UP000276133"/>
    </source>
</evidence>
<dbReference type="Pfam" id="PF00010">
    <property type="entry name" value="HLH"/>
    <property type="match status" value="1"/>
</dbReference>
<dbReference type="SUPFAM" id="SSF47459">
    <property type="entry name" value="HLH, helix-loop-helix DNA-binding domain"/>
    <property type="match status" value="1"/>
</dbReference>
<sequence length="239" mass="28462">MSSSSETSPHQISFISNQRKHRKNNLAIKLSAKASEYRKNTKPLMEKKRRERINRSLEELKNIILNQTNHNPVRNHKLEKADILELTVKHLKNLQKQKMNGKLDKTEVWANEDPKIKDKYKLGYYECVQECLKFITSDSYRSENFSNEIDELVRQRLIVNLYKQYQSIDIDSFSNIHQEQIVFSNQNDAYEGQFESDLIRQNTSNQEIIYNTSSSEFESNYLNYEEKIETNDSKVWRPW</sequence>
<dbReference type="GO" id="GO:0003677">
    <property type="term" value="F:DNA binding"/>
    <property type="evidence" value="ECO:0007669"/>
    <property type="project" value="UniProtKB-KW"/>
</dbReference>
<comment type="subcellular location">
    <subcellularLocation>
        <location evidence="1">Nucleus</location>
    </subcellularLocation>
</comment>
<feature type="region of interest" description="Disordered" evidence="6">
    <location>
        <begin position="1"/>
        <end position="24"/>
    </location>
</feature>
<dbReference type="AlphaFoldDB" id="A0A3M7SSY5"/>
<dbReference type="OrthoDB" id="6085656at2759"/>
<dbReference type="PROSITE" id="PS50888">
    <property type="entry name" value="BHLH"/>
    <property type="match status" value="1"/>
</dbReference>
<keyword evidence="3" id="KW-0238">DNA-binding</keyword>
<keyword evidence="4" id="KW-0804">Transcription</keyword>
<evidence type="ECO:0000256" key="4">
    <source>
        <dbReference type="ARBA" id="ARBA00023163"/>
    </source>
</evidence>
<dbReference type="GO" id="GO:0005634">
    <property type="term" value="C:nucleus"/>
    <property type="evidence" value="ECO:0007669"/>
    <property type="project" value="UniProtKB-SubCell"/>
</dbReference>
<name>A0A3M7SSY5_BRAPC</name>
<dbReference type="GO" id="GO:0046983">
    <property type="term" value="F:protein dimerization activity"/>
    <property type="evidence" value="ECO:0007669"/>
    <property type="project" value="InterPro"/>
</dbReference>
<feature type="domain" description="BHLH" evidence="7">
    <location>
        <begin position="37"/>
        <end position="94"/>
    </location>
</feature>
<evidence type="ECO:0000256" key="5">
    <source>
        <dbReference type="ARBA" id="ARBA00023242"/>
    </source>
</evidence>
<evidence type="ECO:0000256" key="6">
    <source>
        <dbReference type="SAM" id="MobiDB-lite"/>
    </source>
</evidence>
<dbReference type="InterPro" id="IPR011598">
    <property type="entry name" value="bHLH_dom"/>
</dbReference>
<comment type="caution">
    <text evidence="8">The sequence shown here is derived from an EMBL/GenBank/DDBJ whole genome shotgun (WGS) entry which is preliminary data.</text>
</comment>
<evidence type="ECO:0000259" key="7">
    <source>
        <dbReference type="PROSITE" id="PS50888"/>
    </source>
</evidence>
<dbReference type="Proteomes" id="UP000276133">
    <property type="component" value="Unassembled WGS sequence"/>
</dbReference>
<proteinExistence type="predicted"/>
<evidence type="ECO:0000256" key="2">
    <source>
        <dbReference type="ARBA" id="ARBA00023015"/>
    </source>
</evidence>
<evidence type="ECO:0000256" key="3">
    <source>
        <dbReference type="ARBA" id="ARBA00023125"/>
    </source>
</evidence>
<feature type="compositionally biased region" description="Polar residues" evidence="6">
    <location>
        <begin position="1"/>
        <end position="17"/>
    </location>
</feature>
<dbReference type="InterPro" id="IPR036638">
    <property type="entry name" value="HLH_DNA-bd_sf"/>
</dbReference>
<dbReference type="PANTHER" id="PTHR10985">
    <property type="entry name" value="BASIC HELIX-LOOP-HELIX TRANSCRIPTION FACTOR, HES-RELATED"/>
    <property type="match status" value="1"/>
</dbReference>
<dbReference type="Gene3D" id="4.10.280.10">
    <property type="entry name" value="Helix-loop-helix DNA-binding domain"/>
    <property type="match status" value="1"/>
</dbReference>
<dbReference type="EMBL" id="REGN01000830">
    <property type="protein sequence ID" value="RNA38727.1"/>
    <property type="molecule type" value="Genomic_DNA"/>
</dbReference>
<dbReference type="STRING" id="10195.A0A3M7SSY5"/>
<protein>
    <submittedName>
        <fullName evidence="8">Transcription factor HES-1</fullName>
    </submittedName>
</protein>
<keyword evidence="2" id="KW-0805">Transcription regulation</keyword>
<evidence type="ECO:0000256" key="1">
    <source>
        <dbReference type="ARBA" id="ARBA00004123"/>
    </source>
</evidence>
<keyword evidence="5" id="KW-0539">Nucleus</keyword>
<organism evidence="8 9">
    <name type="scientific">Brachionus plicatilis</name>
    <name type="common">Marine rotifer</name>
    <name type="synonym">Brachionus muelleri</name>
    <dbReference type="NCBI Taxonomy" id="10195"/>
    <lineage>
        <taxon>Eukaryota</taxon>
        <taxon>Metazoa</taxon>
        <taxon>Spiralia</taxon>
        <taxon>Gnathifera</taxon>
        <taxon>Rotifera</taxon>
        <taxon>Eurotatoria</taxon>
        <taxon>Monogononta</taxon>
        <taxon>Pseudotrocha</taxon>
        <taxon>Ploima</taxon>
        <taxon>Brachionidae</taxon>
        <taxon>Brachionus</taxon>
    </lineage>
</organism>
<dbReference type="SMART" id="SM00353">
    <property type="entry name" value="HLH"/>
    <property type="match status" value="1"/>
</dbReference>